<name>A0A560GD83_9PROT</name>
<organism evidence="1 2">
    <name type="scientific">Nitrospirillum amazonense</name>
    <dbReference type="NCBI Taxonomy" id="28077"/>
    <lineage>
        <taxon>Bacteria</taxon>
        <taxon>Pseudomonadati</taxon>
        <taxon>Pseudomonadota</taxon>
        <taxon>Alphaproteobacteria</taxon>
        <taxon>Rhodospirillales</taxon>
        <taxon>Azospirillaceae</taxon>
        <taxon>Nitrospirillum</taxon>
    </lineage>
</organism>
<keyword evidence="2" id="KW-1185">Reference proteome</keyword>
<gene>
    <name evidence="1" type="ORF">FBZ88_101236</name>
</gene>
<reference evidence="1 2" key="1">
    <citation type="submission" date="2019-06" db="EMBL/GenBank/DDBJ databases">
        <title>Genomic Encyclopedia of Type Strains, Phase IV (KMG-V): Genome sequencing to study the core and pangenomes of soil and plant-associated prokaryotes.</title>
        <authorList>
            <person name="Whitman W."/>
        </authorList>
    </citation>
    <scope>NUCLEOTIDE SEQUENCE [LARGE SCALE GENOMIC DNA]</scope>
    <source>
        <strain evidence="1 2">BR 11865</strain>
    </source>
</reference>
<dbReference type="Proteomes" id="UP000316545">
    <property type="component" value="Unassembled WGS sequence"/>
</dbReference>
<evidence type="ECO:0000313" key="2">
    <source>
        <dbReference type="Proteomes" id="UP000316545"/>
    </source>
</evidence>
<comment type="caution">
    <text evidence="1">The sequence shown here is derived from an EMBL/GenBank/DDBJ whole genome shotgun (WGS) entry which is preliminary data.</text>
</comment>
<proteinExistence type="predicted"/>
<accession>A0A560GD83</accession>
<sequence length="34" mass="3729">MPLSYLGIRGSPGPPSSYDADTFADDFIRLLREA</sequence>
<evidence type="ECO:0000313" key="1">
    <source>
        <dbReference type="EMBL" id="TWB31865.1"/>
    </source>
</evidence>
<dbReference type="AlphaFoldDB" id="A0A560GD83"/>
<protein>
    <submittedName>
        <fullName evidence="1">Uncharacterized protein</fullName>
    </submittedName>
</protein>
<dbReference type="EMBL" id="VITO01000001">
    <property type="protein sequence ID" value="TWB31865.1"/>
    <property type="molecule type" value="Genomic_DNA"/>
</dbReference>